<feature type="region of interest" description="Disordered" evidence="1">
    <location>
        <begin position="1"/>
        <end position="69"/>
    </location>
</feature>
<organism evidence="3 4">
    <name type="scientific">Daphnia pulex</name>
    <name type="common">Water flea</name>
    <dbReference type="NCBI Taxonomy" id="6669"/>
    <lineage>
        <taxon>Eukaryota</taxon>
        <taxon>Metazoa</taxon>
        <taxon>Ecdysozoa</taxon>
        <taxon>Arthropoda</taxon>
        <taxon>Crustacea</taxon>
        <taxon>Branchiopoda</taxon>
        <taxon>Diplostraca</taxon>
        <taxon>Cladocera</taxon>
        <taxon>Anomopoda</taxon>
        <taxon>Daphniidae</taxon>
        <taxon>Daphnia</taxon>
    </lineage>
</organism>
<dbReference type="KEGG" id="dpx:DAPPUDRAFT_323288"/>
<dbReference type="eggNOG" id="KOG3528">
    <property type="taxonomic scope" value="Eukaryota"/>
</dbReference>
<accession>E9GYF8</accession>
<evidence type="ECO:0000259" key="2">
    <source>
        <dbReference type="PROSITE" id="PS50106"/>
    </source>
</evidence>
<name>E9GYF8_DAPPU</name>
<reference evidence="3 4" key="1">
    <citation type="journal article" date="2011" name="Science">
        <title>The ecoresponsive genome of Daphnia pulex.</title>
        <authorList>
            <person name="Colbourne J.K."/>
            <person name="Pfrender M.E."/>
            <person name="Gilbert D."/>
            <person name="Thomas W.K."/>
            <person name="Tucker A."/>
            <person name="Oakley T.H."/>
            <person name="Tokishita S."/>
            <person name="Aerts A."/>
            <person name="Arnold G.J."/>
            <person name="Basu M.K."/>
            <person name="Bauer D.J."/>
            <person name="Caceres C.E."/>
            <person name="Carmel L."/>
            <person name="Casola C."/>
            <person name="Choi J.H."/>
            <person name="Detter J.C."/>
            <person name="Dong Q."/>
            <person name="Dusheyko S."/>
            <person name="Eads B.D."/>
            <person name="Frohlich T."/>
            <person name="Geiler-Samerotte K.A."/>
            <person name="Gerlach D."/>
            <person name="Hatcher P."/>
            <person name="Jogdeo S."/>
            <person name="Krijgsveld J."/>
            <person name="Kriventseva E.V."/>
            <person name="Kultz D."/>
            <person name="Laforsch C."/>
            <person name="Lindquist E."/>
            <person name="Lopez J."/>
            <person name="Manak J.R."/>
            <person name="Muller J."/>
            <person name="Pangilinan J."/>
            <person name="Patwardhan R.P."/>
            <person name="Pitluck S."/>
            <person name="Pritham E.J."/>
            <person name="Rechtsteiner A."/>
            <person name="Rho M."/>
            <person name="Rogozin I.B."/>
            <person name="Sakarya O."/>
            <person name="Salamov A."/>
            <person name="Schaack S."/>
            <person name="Shapiro H."/>
            <person name="Shiga Y."/>
            <person name="Skalitzky C."/>
            <person name="Smith Z."/>
            <person name="Souvorov A."/>
            <person name="Sung W."/>
            <person name="Tang Z."/>
            <person name="Tsuchiya D."/>
            <person name="Tu H."/>
            <person name="Vos H."/>
            <person name="Wang M."/>
            <person name="Wolf Y.I."/>
            <person name="Yamagata H."/>
            <person name="Yamada T."/>
            <person name="Ye Y."/>
            <person name="Shaw J.R."/>
            <person name="Andrews J."/>
            <person name="Crease T.J."/>
            <person name="Tang H."/>
            <person name="Lucas S.M."/>
            <person name="Robertson H.M."/>
            <person name="Bork P."/>
            <person name="Koonin E.V."/>
            <person name="Zdobnov E.M."/>
            <person name="Grigoriev I.V."/>
            <person name="Lynch M."/>
            <person name="Boore J.L."/>
        </authorList>
    </citation>
    <scope>NUCLEOTIDE SEQUENCE [LARGE SCALE GENOMIC DNA]</scope>
</reference>
<evidence type="ECO:0000313" key="3">
    <source>
        <dbReference type="EMBL" id="EFX75378.1"/>
    </source>
</evidence>
<dbReference type="EMBL" id="GL732575">
    <property type="protein sequence ID" value="EFX75378.1"/>
    <property type="molecule type" value="Genomic_DNA"/>
</dbReference>
<gene>
    <name evidence="3" type="ORF">DAPPUDRAFT_323288</name>
</gene>
<dbReference type="HOGENOM" id="CLU_1940223_0_0_1"/>
<dbReference type="InParanoid" id="E9GYF8"/>
<dbReference type="PANTHER" id="PTHR46848:SF1">
    <property type="entry name" value="REGULATOR OF G-PROTEIN SIGNALING 3"/>
    <property type="match status" value="1"/>
</dbReference>
<sequence length="130" mass="14433">MEEDLVVVDDSDLDSRVVEEQDRIRRGPSPSPSSIGSKMTGSDTRHTPPRCPTLEMEPKGKTPYTTTVNLKRGPKGYGFSVTWTHPPRIERVEPGLAADLAGMRVADYIVFVGSHNVVKMDEEQVLQLIQ</sequence>
<dbReference type="PANTHER" id="PTHR46848">
    <property type="entry name" value="REGULATOR OF G-PROTEIN SIGNALING 3"/>
    <property type="match status" value="1"/>
</dbReference>
<dbReference type="InterPro" id="IPR001478">
    <property type="entry name" value="PDZ"/>
</dbReference>
<dbReference type="SUPFAM" id="SSF50156">
    <property type="entry name" value="PDZ domain-like"/>
    <property type="match status" value="1"/>
</dbReference>
<dbReference type="STRING" id="6669.E9GYF8"/>
<dbReference type="InterPro" id="IPR041489">
    <property type="entry name" value="PDZ_6"/>
</dbReference>
<feature type="compositionally biased region" description="Basic and acidic residues" evidence="1">
    <location>
        <begin position="13"/>
        <end position="25"/>
    </location>
</feature>
<dbReference type="InterPro" id="IPR036034">
    <property type="entry name" value="PDZ_sf"/>
</dbReference>
<feature type="compositionally biased region" description="Acidic residues" evidence="1">
    <location>
        <begin position="1"/>
        <end position="12"/>
    </location>
</feature>
<dbReference type="Proteomes" id="UP000000305">
    <property type="component" value="Unassembled WGS sequence"/>
</dbReference>
<dbReference type="OrthoDB" id="410721at2759"/>
<dbReference type="Gene3D" id="2.30.42.10">
    <property type="match status" value="1"/>
</dbReference>
<keyword evidence="4" id="KW-1185">Reference proteome</keyword>
<proteinExistence type="predicted"/>
<dbReference type="Pfam" id="PF17820">
    <property type="entry name" value="PDZ_6"/>
    <property type="match status" value="1"/>
</dbReference>
<feature type="domain" description="PDZ" evidence="2">
    <location>
        <begin position="67"/>
        <end position="130"/>
    </location>
</feature>
<evidence type="ECO:0000313" key="4">
    <source>
        <dbReference type="Proteomes" id="UP000000305"/>
    </source>
</evidence>
<dbReference type="AlphaFoldDB" id="E9GYF8"/>
<protein>
    <recommendedName>
        <fullName evidence="2">PDZ domain-containing protein</fullName>
    </recommendedName>
</protein>
<evidence type="ECO:0000256" key="1">
    <source>
        <dbReference type="SAM" id="MobiDB-lite"/>
    </source>
</evidence>
<dbReference type="PROSITE" id="PS50106">
    <property type="entry name" value="PDZ"/>
    <property type="match status" value="1"/>
</dbReference>